<evidence type="ECO:0000256" key="5">
    <source>
        <dbReference type="ARBA" id="ARBA00013189"/>
    </source>
</evidence>
<comment type="catalytic activity">
    <reaction evidence="1">
        <text>UDP-alpha-D-glucose = UDP-alpha-D-galactose</text>
        <dbReference type="Rhea" id="RHEA:22168"/>
        <dbReference type="ChEBI" id="CHEBI:58885"/>
        <dbReference type="ChEBI" id="CHEBI:66914"/>
        <dbReference type="EC" id="5.1.3.2"/>
    </reaction>
</comment>
<evidence type="ECO:0000256" key="10">
    <source>
        <dbReference type="ARBA" id="ARBA00031367"/>
    </source>
</evidence>
<dbReference type="CDD" id="cd05265">
    <property type="entry name" value="SDR_a1"/>
    <property type="match status" value="1"/>
</dbReference>
<sequence>MRILIIGGSRFIGVALVRQLLAVGHEVTVLNRGSRPAPTGVEQLVGDRHDPSTLTQLKGRAFDVVFDNTGREAAETQALVASLDGQFQQLIYVSSAGVYATSDQLPLRESDPVDPQSRHRGKFETEDWLRQQGLPFTAFRPVYIYGPSNYNPIEQWFFDRIVRDRPILIPGSGLHLTQLGHVEDLASAMVAAVNNPRAIGQVYNLSGDRYVSFDGLARACAIAAGRDPQALQLVHYDPKSLNLGKRKAFPLRAQHFIAAIEKAQQDLNWSPCFSLIKGLQDSLQNDYLARGLDQQAVDFSLDDEILAAVSIRP</sequence>
<keyword evidence="7" id="KW-0520">NAD</keyword>
<dbReference type="InterPro" id="IPR036291">
    <property type="entry name" value="NAD(P)-bd_dom_sf"/>
</dbReference>
<dbReference type="GO" id="GO:0006012">
    <property type="term" value="P:galactose metabolic process"/>
    <property type="evidence" value="ECO:0007669"/>
    <property type="project" value="UniProtKB-KW"/>
</dbReference>
<evidence type="ECO:0000256" key="9">
    <source>
        <dbReference type="ARBA" id="ARBA00023235"/>
    </source>
</evidence>
<accession>A0AAT9JUN9</accession>
<evidence type="ECO:0000256" key="8">
    <source>
        <dbReference type="ARBA" id="ARBA00023144"/>
    </source>
</evidence>
<evidence type="ECO:0000256" key="7">
    <source>
        <dbReference type="ARBA" id="ARBA00023027"/>
    </source>
</evidence>
<feature type="domain" description="NAD-dependent epimerase/dehydratase" evidence="12">
    <location>
        <begin position="3"/>
        <end position="205"/>
    </location>
</feature>
<comment type="cofactor">
    <cofactor evidence="2">
        <name>NAD(+)</name>
        <dbReference type="ChEBI" id="CHEBI:57540"/>
    </cofactor>
</comment>
<protein>
    <recommendedName>
        <fullName evidence="6">UDP-glucose 4-epimerase</fullName>
        <ecNumber evidence="5">5.1.3.2</ecNumber>
    </recommendedName>
    <alternativeName>
        <fullName evidence="11">Galactowaldenase</fullName>
    </alternativeName>
    <alternativeName>
        <fullName evidence="10">UDP-galactose 4-epimerase</fullName>
    </alternativeName>
</protein>
<dbReference type="InterPro" id="IPR001509">
    <property type="entry name" value="Epimerase_deHydtase"/>
</dbReference>
<name>A0AAT9JUN9_SYNEL</name>
<comment type="similarity">
    <text evidence="4">Belongs to the NAD(P)-dependent epimerase/dehydratase family.</text>
</comment>
<evidence type="ECO:0000256" key="11">
    <source>
        <dbReference type="ARBA" id="ARBA00033067"/>
    </source>
</evidence>
<evidence type="ECO:0000256" key="3">
    <source>
        <dbReference type="ARBA" id="ARBA00004947"/>
    </source>
</evidence>
<dbReference type="Gene3D" id="3.40.50.720">
    <property type="entry name" value="NAD(P)-binding Rossmann-like Domain"/>
    <property type="match status" value="1"/>
</dbReference>
<organism evidence="13">
    <name type="scientific">Synechococcus elongatus PCC 11802</name>
    <dbReference type="NCBI Taxonomy" id="2283154"/>
    <lineage>
        <taxon>Bacteria</taxon>
        <taxon>Bacillati</taxon>
        <taxon>Cyanobacteriota</taxon>
        <taxon>Cyanophyceae</taxon>
        <taxon>Synechococcales</taxon>
        <taxon>Synechococcaceae</taxon>
        <taxon>Synechococcus</taxon>
    </lineage>
</organism>
<dbReference type="Pfam" id="PF01370">
    <property type="entry name" value="Epimerase"/>
    <property type="match status" value="1"/>
</dbReference>
<dbReference type="RefSeq" id="WP_338438602.1">
    <property type="nucleotide sequence ID" value="NZ_CP034671.2"/>
</dbReference>
<dbReference type="EC" id="5.1.3.2" evidence="5"/>
<dbReference type="GO" id="GO:0003978">
    <property type="term" value="F:UDP-glucose 4-epimerase activity"/>
    <property type="evidence" value="ECO:0007669"/>
    <property type="project" value="UniProtKB-EC"/>
</dbReference>
<reference evidence="13" key="1">
    <citation type="submission" date="2024-01" db="EMBL/GenBank/DDBJ databases">
        <title>Synechococcus elongatus PCC 11802, a close yet different native of Synechococcus elongatus PCC 11801.</title>
        <authorList>
            <person name="Jaiswal D."/>
            <person name="Sengupta A."/>
            <person name="Sengupta S."/>
            <person name="Pakrasi H.B."/>
            <person name="Wangikar P."/>
        </authorList>
    </citation>
    <scope>NUCLEOTIDE SEQUENCE</scope>
    <source>
        <strain evidence="13">PCC 11802</strain>
    </source>
</reference>
<dbReference type="SUPFAM" id="SSF51735">
    <property type="entry name" value="NAD(P)-binding Rossmann-fold domains"/>
    <property type="match status" value="1"/>
</dbReference>
<comment type="pathway">
    <text evidence="3">Carbohydrate metabolism; galactose metabolism.</text>
</comment>
<dbReference type="EMBL" id="CP034671">
    <property type="protein sequence ID" value="QFZ91601.2"/>
    <property type="molecule type" value="Genomic_DNA"/>
</dbReference>
<keyword evidence="8" id="KW-0299">Galactose metabolism</keyword>
<evidence type="ECO:0000256" key="4">
    <source>
        <dbReference type="ARBA" id="ARBA00007637"/>
    </source>
</evidence>
<gene>
    <name evidence="13" type="ORF">EKO22_03695</name>
</gene>
<evidence type="ECO:0000256" key="1">
    <source>
        <dbReference type="ARBA" id="ARBA00000083"/>
    </source>
</evidence>
<keyword evidence="8" id="KW-0119">Carbohydrate metabolism</keyword>
<evidence type="ECO:0000256" key="6">
    <source>
        <dbReference type="ARBA" id="ARBA00018569"/>
    </source>
</evidence>
<dbReference type="AlphaFoldDB" id="A0AAT9JUN9"/>
<evidence type="ECO:0000259" key="12">
    <source>
        <dbReference type="Pfam" id="PF01370"/>
    </source>
</evidence>
<dbReference type="PANTHER" id="PTHR43725">
    <property type="entry name" value="UDP-GLUCOSE 4-EPIMERASE"/>
    <property type="match status" value="1"/>
</dbReference>
<evidence type="ECO:0000313" key="13">
    <source>
        <dbReference type="EMBL" id="QFZ91601.2"/>
    </source>
</evidence>
<dbReference type="GO" id="GO:0005829">
    <property type="term" value="C:cytosol"/>
    <property type="evidence" value="ECO:0007669"/>
    <property type="project" value="TreeGrafter"/>
</dbReference>
<dbReference type="PANTHER" id="PTHR43725:SF47">
    <property type="entry name" value="UDP-GLUCOSE 4-EPIMERASE"/>
    <property type="match status" value="1"/>
</dbReference>
<proteinExistence type="inferred from homology"/>
<evidence type="ECO:0000256" key="2">
    <source>
        <dbReference type="ARBA" id="ARBA00001911"/>
    </source>
</evidence>
<keyword evidence="9" id="KW-0413">Isomerase</keyword>